<proteinExistence type="predicted"/>
<accession>A0ABU5EJ58</accession>
<protein>
    <submittedName>
        <fullName evidence="2">DUF4410 domain-containing protein</fullName>
    </submittedName>
</protein>
<dbReference type="EMBL" id="JAXCLW010000008">
    <property type="protein sequence ID" value="MDY0885291.1"/>
    <property type="molecule type" value="Genomic_DNA"/>
</dbReference>
<dbReference type="InterPro" id="IPR025522">
    <property type="entry name" value="DUF4410"/>
</dbReference>
<organism evidence="2 3">
    <name type="scientific">Dongia soli</name>
    <dbReference type="NCBI Taxonomy" id="600628"/>
    <lineage>
        <taxon>Bacteria</taxon>
        <taxon>Pseudomonadati</taxon>
        <taxon>Pseudomonadota</taxon>
        <taxon>Alphaproteobacteria</taxon>
        <taxon>Rhodospirillales</taxon>
        <taxon>Dongiaceae</taxon>
        <taxon>Dongia</taxon>
    </lineage>
</organism>
<reference evidence="2 3" key="1">
    <citation type="journal article" date="2016" name="Antonie Van Leeuwenhoek">
        <title>Dongia soli sp. nov., isolated from soil from Dokdo, Korea.</title>
        <authorList>
            <person name="Kim D.U."/>
            <person name="Lee H."/>
            <person name="Kim H."/>
            <person name="Kim S.G."/>
            <person name="Ka J.O."/>
        </authorList>
    </citation>
    <scope>NUCLEOTIDE SEQUENCE [LARGE SCALE GENOMIC DNA]</scope>
    <source>
        <strain evidence="2 3">D78</strain>
    </source>
</reference>
<evidence type="ECO:0000313" key="3">
    <source>
        <dbReference type="Proteomes" id="UP001279642"/>
    </source>
</evidence>
<dbReference type="Pfam" id="PF14366">
    <property type="entry name" value="DUF4410"/>
    <property type="match status" value="1"/>
</dbReference>
<gene>
    <name evidence="2" type="ORF">SMD27_20785</name>
</gene>
<keyword evidence="1" id="KW-0732">Signal</keyword>
<dbReference type="PROSITE" id="PS51257">
    <property type="entry name" value="PROKAR_LIPOPROTEIN"/>
    <property type="match status" value="1"/>
</dbReference>
<name>A0ABU5EJ58_9PROT</name>
<comment type="caution">
    <text evidence="2">The sequence shown here is derived from an EMBL/GenBank/DDBJ whole genome shotgun (WGS) entry which is preliminary data.</text>
</comment>
<feature type="signal peptide" evidence="1">
    <location>
        <begin position="1"/>
        <end position="22"/>
    </location>
</feature>
<dbReference type="RefSeq" id="WP_320510365.1">
    <property type="nucleotide sequence ID" value="NZ_JAXCLW010000008.1"/>
</dbReference>
<evidence type="ECO:0000256" key="1">
    <source>
        <dbReference type="SAM" id="SignalP"/>
    </source>
</evidence>
<dbReference type="Proteomes" id="UP001279642">
    <property type="component" value="Unassembled WGS sequence"/>
</dbReference>
<feature type="chain" id="PRO_5045764956" evidence="1">
    <location>
        <begin position="23"/>
        <end position="236"/>
    </location>
</feature>
<keyword evidence="3" id="KW-1185">Reference proteome</keyword>
<evidence type="ECO:0000313" key="2">
    <source>
        <dbReference type="EMBL" id="MDY0885291.1"/>
    </source>
</evidence>
<sequence>MFRIPIALVMGLVLAGCASTDADITKSNGANMRLPYPSRILVYDFAISPSEVSPESAAAGELNGAGDAAGESAEQERLEREVASIVADDVARRLRDLGLPATRWHGAPPAGTNLYAIEGQFVTIDEGSAFKRMIIGFGSGGTEVRALVQAYYISSGQKTVVGEAEVSAESSKKPGLAATMPISAALSAPAAAFGIQTGIGVVSEINTEVQKAAEDTAEAIVELLKPRMEARGWIHG</sequence>